<evidence type="ECO:0000256" key="1">
    <source>
        <dbReference type="SAM" id="Phobius"/>
    </source>
</evidence>
<evidence type="ECO:0000313" key="2">
    <source>
        <dbReference type="EMBL" id="GHO54172.1"/>
    </source>
</evidence>
<keyword evidence="1" id="KW-0812">Transmembrane</keyword>
<feature type="transmembrane region" description="Helical" evidence="1">
    <location>
        <begin position="72"/>
        <end position="90"/>
    </location>
</feature>
<feature type="transmembrane region" description="Helical" evidence="1">
    <location>
        <begin position="43"/>
        <end position="66"/>
    </location>
</feature>
<organism evidence="2 3">
    <name type="scientific">Ktedonobacter robiniae</name>
    <dbReference type="NCBI Taxonomy" id="2778365"/>
    <lineage>
        <taxon>Bacteria</taxon>
        <taxon>Bacillati</taxon>
        <taxon>Chloroflexota</taxon>
        <taxon>Ktedonobacteria</taxon>
        <taxon>Ktedonobacterales</taxon>
        <taxon>Ktedonobacteraceae</taxon>
        <taxon>Ktedonobacter</taxon>
    </lineage>
</organism>
<dbReference type="EMBL" id="BNJG01000001">
    <property type="protein sequence ID" value="GHO54172.1"/>
    <property type="molecule type" value="Genomic_DNA"/>
</dbReference>
<gene>
    <name evidence="2" type="ORF">KSB_26470</name>
</gene>
<feature type="transmembrane region" description="Helical" evidence="1">
    <location>
        <begin position="15"/>
        <end position="31"/>
    </location>
</feature>
<name>A0ABQ3UNB6_9CHLR</name>
<accession>A0ABQ3UNB6</accession>
<keyword evidence="1" id="KW-1133">Transmembrane helix</keyword>
<reference evidence="2 3" key="1">
    <citation type="journal article" date="2021" name="Int. J. Syst. Evol. Microbiol.">
        <title>Reticulibacter mediterranei gen. nov., sp. nov., within the new family Reticulibacteraceae fam. nov., and Ktedonospora formicarum gen. nov., sp. nov., Ktedonobacter robiniae sp. nov., Dictyobacter formicarum sp. nov. and Dictyobacter arantiisoli sp. nov., belonging to the class Ktedonobacteria.</title>
        <authorList>
            <person name="Yabe S."/>
            <person name="Zheng Y."/>
            <person name="Wang C.M."/>
            <person name="Sakai Y."/>
            <person name="Abe K."/>
            <person name="Yokota A."/>
            <person name="Donadio S."/>
            <person name="Cavaletti L."/>
            <person name="Monciardini P."/>
        </authorList>
    </citation>
    <scope>NUCLEOTIDE SEQUENCE [LARGE SCALE GENOMIC DNA]</scope>
    <source>
        <strain evidence="2 3">SOSP1-30</strain>
    </source>
</reference>
<keyword evidence="3" id="KW-1185">Reference proteome</keyword>
<keyword evidence="1" id="KW-0472">Membrane</keyword>
<sequence>MKKDINSYYLDLNKVWIAANSVVVATSALWVNNMSVIKYIKLLVQNIDISIAIGIAIMVAILNLLGIGNQPIIFSALLAVMAIVPISMLVNRQQNKEIKDILSNLKDTRSLAAKFFHKEDDLTEIVQIIRKSQKIILWGYTLSSHIPILQEEIEKGLDRGLQVTILLIKPLGIVLEMAAFRSENRMIKNKLNKELEANLGRLEEIKKSRPNAAFEYRVIDYFAPYTMYIYDPHLSNGKIMVRLSTLEVSNAERPTYYLTRKDDETWFQFHLDQFETAWKKAHNWII</sequence>
<dbReference type="Proteomes" id="UP000654345">
    <property type="component" value="Unassembled WGS sequence"/>
</dbReference>
<comment type="caution">
    <text evidence="2">The sequence shown here is derived from an EMBL/GenBank/DDBJ whole genome shotgun (WGS) entry which is preliminary data.</text>
</comment>
<evidence type="ECO:0000313" key="3">
    <source>
        <dbReference type="Proteomes" id="UP000654345"/>
    </source>
</evidence>
<protein>
    <submittedName>
        <fullName evidence="2">Uncharacterized protein</fullName>
    </submittedName>
</protein>
<dbReference type="RefSeq" id="WP_201370915.1">
    <property type="nucleotide sequence ID" value="NZ_BNJG01000001.1"/>
</dbReference>
<proteinExistence type="predicted"/>